<proteinExistence type="predicted"/>
<feature type="compositionally biased region" description="Basic and acidic residues" evidence="1">
    <location>
        <begin position="61"/>
        <end position="72"/>
    </location>
</feature>
<name>A0A1A8YZE1_PLAOA</name>
<evidence type="ECO:0000313" key="2">
    <source>
        <dbReference type="EMBL" id="SBT36555.1"/>
    </source>
</evidence>
<evidence type="ECO:0000313" key="3">
    <source>
        <dbReference type="EMBL" id="SBT36974.1"/>
    </source>
</evidence>
<reference evidence="5" key="3">
    <citation type="submission" date="2016-05" db="EMBL/GenBank/DDBJ databases">
        <authorList>
            <person name="Naeem R."/>
        </authorList>
    </citation>
    <scope>NUCLEOTIDE SEQUENCE [LARGE SCALE GENOMIC DNA]</scope>
</reference>
<dbReference type="EMBL" id="FLRE01000127">
    <property type="protein sequence ID" value="SBT36974.1"/>
    <property type="molecule type" value="Genomic_DNA"/>
</dbReference>
<reference evidence="4" key="1">
    <citation type="submission" date="2016-05" db="EMBL/GenBank/DDBJ databases">
        <authorList>
            <person name="Naeem Raeece"/>
        </authorList>
    </citation>
    <scope>NUCLEOTIDE SEQUENCE [LARGE SCALE GENOMIC DNA]</scope>
</reference>
<dbReference type="EMBL" id="FLRD01000097">
    <property type="protein sequence ID" value="SBT36555.1"/>
    <property type="molecule type" value="Genomic_DNA"/>
</dbReference>
<dbReference type="AlphaFoldDB" id="A0A1A8YZE1"/>
<dbReference type="Proteomes" id="UP000078550">
    <property type="component" value="Unassembled WGS sequence"/>
</dbReference>
<reference evidence="3" key="2">
    <citation type="submission" date="2016-05" db="EMBL/GenBank/DDBJ databases">
        <authorList>
            <person name="Lavstsen T."/>
            <person name="Jespersen J.S."/>
        </authorList>
    </citation>
    <scope>NUCLEOTIDE SEQUENCE [LARGE SCALE GENOMIC DNA]</scope>
</reference>
<evidence type="ECO:0000313" key="5">
    <source>
        <dbReference type="Proteomes" id="UP000078555"/>
    </source>
</evidence>
<keyword evidence="5" id="KW-1185">Reference proteome</keyword>
<protein>
    <submittedName>
        <fullName evidence="3">Uncharacterized protein</fullName>
    </submittedName>
</protein>
<feature type="region of interest" description="Disordered" evidence="1">
    <location>
        <begin position="30"/>
        <end position="72"/>
    </location>
</feature>
<dbReference type="Proteomes" id="UP000078555">
    <property type="component" value="Unassembled WGS sequence"/>
</dbReference>
<gene>
    <name evidence="2" type="ORF">POVWA1_033030</name>
    <name evidence="3" type="ORF">POVWA2_032650</name>
</gene>
<accession>A0A1A8YZE1</accession>
<evidence type="ECO:0000256" key="1">
    <source>
        <dbReference type="SAM" id="MobiDB-lite"/>
    </source>
</evidence>
<sequence length="72" mass="8199">MRMPLCTPLTLRSLTYEEGKLRTHAFSSKCSSRNADGTRRKRRTPPKCATCPNNASFQRGQDGEWRLGGREK</sequence>
<organism evidence="3 4">
    <name type="scientific">Plasmodium ovale wallikeri</name>
    <dbReference type="NCBI Taxonomy" id="864142"/>
    <lineage>
        <taxon>Eukaryota</taxon>
        <taxon>Sar</taxon>
        <taxon>Alveolata</taxon>
        <taxon>Apicomplexa</taxon>
        <taxon>Aconoidasida</taxon>
        <taxon>Haemosporida</taxon>
        <taxon>Plasmodiidae</taxon>
        <taxon>Plasmodium</taxon>
        <taxon>Plasmodium (Plasmodium)</taxon>
    </lineage>
</organism>
<evidence type="ECO:0000313" key="4">
    <source>
        <dbReference type="Proteomes" id="UP000078550"/>
    </source>
</evidence>